<accession>A0A6G0SA53</accession>
<evidence type="ECO:0000256" key="1">
    <source>
        <dbReference type="SAM" id="MobiDB-lite"/>
    </source>
</evidence>
<sequence>MTLPDNYGGAESGAPAVIDKLLADNYKGRRLVETLATLQQDPGFHSSSFALVARKDIPLHIDGHIVHDLSAPPGGSVNDQTKSDASPDATWDPSDSIAQRVRDLRRRYPVHADHASAFGGIMSHSDNSILSGMAVFGWTSSPGFLAVFGKAVRHY</sequence>
<reference evidence="2 3" key="1">
    <citation type="submission" date="2018-09" db="EMBL/GenBank/DDBJ databases">
        <title>Genomic investigation of the strawberry pathogen Phytophthora fragariae indicates pathogenicity is determined by transcriptional variation in three key races.</title>
        <authorList>
            <person name="Adams T.M."/>
            <person name="Armitage A.D."/>
            <person name="Sobczyk M.K."/>
            <person name="Bates H.J."/>
            <person name="Dunwell J.M."/>
            <person name="Nellist C.F."/>
            <person name="Harrison R.J."/>
        </authorList>
    </citation>
    <scope>NUCLEOTIDE SEQUENCE [LARGE SCALE GENOMIC DNA]</scope>
    <source>
        <strain evidence="2 3">NOV-77</strain>
    </source>
</reference>
<feature type="region of interest" description="Disordered" evidence="1">
    <location>
        <begin position="70"/>
        <end position="94"/>
    </location>
</feature>
<evidence type="ECO:0000313" key="2">
    <source>
        <dbReference type="EMBL" id="KAE9353607.1"/>
    </source>
</evidence>
<dbReference type="EMBL" id="QXFY01000174">
    <property type="protein sequence ID" value="KAE9353607.1"/>
    <property type="molecule type" value="Genomic_DNA"/>
</dbReference>
<name>A0A6G0SA53_9STRA</name>
<gene>
    <name evidence="2" type="ORF">PF008_g4925</name>
</gene>
<dbReference type="AlphaFoldDB" id="A0A6G0SA53"/>
<evidence type="ECO:0000313" key="3">
    <source>
        <dbReference type="Proteomes" id="UP000486351"/>
    </source>
</evidence>
<comment type="caution">
    <text evidence="2">The sequence shown here is derived from an EMBL/GenBank/DDBJ whole genome shotgun (WGS) entry which is preliminary data.</text>
</comment>
<organism evidence="2 3">
    <name type="scientific">Phytophthora fragariae</name>
    <dbReference type="NCBI Taxonomy" id="53985"/>
    <lineage>
        <taxon>Eukaryota</taxon>
        <taxon>Sar</taxon>
        <taxon>Stramenopiles</taxon>
        <taxon>Oomycota</taxon>
        <taxon>Peronosporomycetes</taxon>
        <taxon>Peronosporales</taxon>
        <taxon>Peronosporaceae</taxon>
        <taxon>Phytophthora</taxon>
    </lineage>
</organism>
<proteinExistence type="predicted"/>
<dbReference type="Proteomes" id="UP000486351">
    <property type="component" value="Unassembled WGS sequence"/>
</dbReference>
<protein>
    <submittedName>
        <fullName evidence="2">Uncharacterized protein</fullName>
    </submittedName>
</protein>